<keyword evidence="14" id="KW-1185">Reference proteome</keyword>
<evidence type="ECO:0000256" key="2">
    <source>
        <dbReference type="ARBA" id="ARBA00001947"/>
    </source>
</evidence>
<dbReference type="Proteomes" id="UP001500920">
    <property type="component" value="Unassembled WGS sequence"/>
</dbReference>
<dbReference type="InterPro" id="IPR038371">
    <property type="entry name" value="Cu_polyphenol_OxRdtase_sf"/>
</dbReference>
<comment type="caution">
    <text evidence="13">The sequence shown here is derived from an EMBL/GenBank/DDBJ whole genome shotgun (WGS) entry which is preliminary data.</text>
</comment>
<comment type="catalytic activity">
    <reaction evidence="11">
        <text>adenosine + phosphate = alpha-D-ribose 1-phosphate + adenine</text>
        <dbReference type="Rhea" id="RHEA:27642"/>
        <dbReference type="ChEBI" id="CHEBI:16335"/>
        <dbReference type="ChEBI" id="CHEBI:16708"/>
        <dbReference type="ChEBI" id="CHEBI:43474"/>
        <dbReference type="ChEBI" id="CHEBI:57720"/>
        <dbReference type="EC" id="2.4.2.1"/>
    </reaction>
    <physiologicalReaction direction="left-to-right" evidence="11">
        <dbReference type="Rhea" id="RHEA:27643"/>
    </physiologicalReaction>
</comment>
<organism evidence="13 14">
    <name type="scientific">Salinicoccus jeotgali</name>
    <dbReference type="NCBI Taxonomy" id="381634"/>
    <lineage>
        <taxon>Bacteria</taxon>
        <taxon>Bacillati</taxon>
        <taxon>Bacillota</taxon>
        <taxon>Bacilli</taxon>
        <taxon>Bacillales</taxon>
        <taxon>Staphylococcaceae</taxon>
        <taxon>Salinicoccus</taxon>
    </lineage>
</organism>
<comment type="function">
    <text evidence="4">Purine nucleoside enzyme that catalyzes the phosphorolysis of adenosine and inosine nucleosides, yielding D-ribose 1-phosphate and the respective free bases, adenine and hypoxanthine. Also catalyzes the phosphorolysis of S-methyl-5'-thioadenosine into adenine and S-methyl-5-thio-alpha-D-ribose 1-phosphate. Also has adenosine deaminase activity.</text>
</comment>
<evidence type="ECO:0000313" key="14">
    <source>
        <dbReference type="Proteomes" id="UP001500920"/>
    </source>
</evidence>
<keyword evidence="6" id="KW-0808">Transferase</keyword>
<keyword evidence="7" id="KW-0479">Metal-binding</keyword>
<accession>A0ABP7EFG3</accession>
<comment type="cofactor">
    <cofactor evidence="2">
        <name>Zn(2+)</name>
        <dbReference type="ChEBI" id="CHEBI:29105"/>
    </cofactor>
</comment>
<evidence type="ECO:0000256" key="6">
    <source>
        <dbReference type="ARBA" id="ARBA00022679"/>
    </source>
</evidence>
<evidence type="ECO:0000256" key="12">
    <source>
        <dbReference type="ARBA" id="ARBA00049893"/>
    </source>
</evidence>
<evidence type="ECO:0000313" key="13">
    <source>
        <dbReference type="EMBL" id="GAA3718455.1"/>
    </source>
</evidence>
<proteinExistence type="inferred from homology"/>
<evidence type="ECO:0000256" key="1">
    <source>
        <dbReference type="ARBA" id="ARBA00000553"/>
    </source>
</evidence>
<protein>
    <submittedName>
        <fullName evidence="13">Peptidoglycan editing factor PgeF</fullName>
    </submittedName>
</protein>
<reference evidence="14" key="1">
    <citation type="journal article" date="2019" name="Int. J. Syst. Evol. Microbiol.">
        <title>The Global Catalogue of Microorganisms (GCM) 10K type strain sequencing project: providing services to taxonomists for standard genome sequencing and annotation.</title>
        <authorList>
            <consortium name="The Broad Institute Genomics Platform"/>
            <consortium name="The Broad Institute Genome Sequencing Center for Infectious Disease"/>
            <person name="Wu L."/>
            <person name="Ma J."/>
        </authorList>
    </citation>
    <scope>NUCLEOTIDE SEQUENCE [LARGE SCALE GENOMIC DNA]</scope>
    <source>
        <strain evidence="14">JCM 16981</strain>
    </source>
</reference>
<gene>
    <name evidence="13" type="primary">pgeF</name>
    <name evidence="13" type="ORF">GCM10022378_05860</name>
</gene>
<evidence type="ECO:0000256" key="11">
    <source>
        <dbReference type="ARBA" id="ARBA00048968"/>
    </source>
</evidence>
<name>A0ABP7EFG3_9STAP</name>
<sequence length="263" mass="28880">MKFNNYRHHVGNSLGNIAFGYTKRTGGTSPYPSEAFNMALYIDDDVKNIHHHQDVLASHIGFPPESWVAPIQQHGSTVKEVHAEDGGSNIRRRTDMLTGVDALYTYDADTLLTMNYADCVPVYAFSETDGFIGLAHAGWRGTASEITRKLIGSYRGDPADLNIVIGVAINGSCYEVDENVINALGMTSVPDDAITRTAEGFKLDLKKVNGHQARLAGVLNERIHLTPLGTEDTSTFFSYRTEQGNTGRALAFIGRKNNDQKEL</sequence>
<dbReference type="PANTHER" id="PTHR30616:SF2">
    <property type="entry name" value="PURINE NUCLEOSIDE PHOSPHORYLASE LACC1"/>
    <property type="match status" value="1"/>
</dbReference>
<evidence type="ECO:0000256" key="8">
    <source>
        <dbReference type="ARBA" id="ARBA00022801"/>
    </source>
</evidence>
<comment type="catalytic activity">
    <reaction evidence="1">
        <text>inosine + phosphate = alpha-D-ribose 1-phosphate + hypoxanthine</text>
        <dbReference type="Rhea" id="RHEA:27646"/>
        <dbReference type="ChEBI" id="CHEBI:17368"/>
        <dbReference type="ChEBI" id="CHEBI:17596"/>
        <dbReference type="ChEBI" id="CHEBI:43474"/>
        <dbReference type="ChEBI" id="CHEBI:57720"/>
        <dbReference type="EC" id="2.4.2.1"/>
    </reaction>
    <physiologicalReaction direction="left-to-right" evidence="1">
        <dbReference type="Rhea" id="RHEA:27647"/>
    </physiologicalReaction>
</comment>
<dbReference type="InterPro" id="IPR003730">
    <property type="entry name" value="Cu_polyphenol_OxRdtase"/>
</dbReference>
<evidence type="ECO:0000256" key="9">
    <source>
        <dbReference type="ARBA" id="ARBA00022833"/>
    </source>
</evidence>
<comment type="similarity">
    <text evidence="5">Belongs to the purine nucleoside phosphorylase YfiH/LACC1 family.</text>
</comment>
<dbReference type="Pfam" id="PF02578">
    <property type="entry name" value="Cu-oxidase_4"/>
    <property type="match status" value="1"/>
</dbReference>
<evidence type="ECO:0000256" key="10">
    <source>
        <dbReference type="ARBA" id="ARBA00047989"/>
    </source>
</evidence>
<evidence type="ECO:0000256" key="5">
    <source>
        <dbReference type="ARBA" id="ARBA00007353"/>
    </source>
</evidence>
<dbReference type="RefSeq" id="WP_344701250.1">
    <property type="nucleotide sequence ID" value="NZ_BAABCK010000013.1"/>
</dbReference>
<comment type="catalytic activity">
    <reaction evidence="12">
        <text>S-methyl-5'-thioadenosine + phosphate = 5-(methylsulfanyl)-alpha-D-ribose 1-phosphate + adenine</text>
        <dbReference type="Rhea" id="RHEA:11852"/>
        <dbReference type="ChEBI" id="CHEBI:16708"/>
        <dbReference type="ChEBI" id="CHEBI:17509"/>
        <dbReference type="ChEBI" id="CHEBI:43474"/>
        <dbReference type="ChEBI" id="CHEBI:58533"/>
        <dbReference type="EC" id="2.4.2.28"/>
    </reaction>
    <physiologicalReaction direction="left-to-right" evidence="12">
        <dbReference type="Rhea" id="RHEA:11853"/>
    </physiologicalReaction>
</comment>
<evidence type="ECO:0000256" key="4">
    <source>
        <dbReference type="ARBA" id="ARBA00003215"/>
    </source>
</evidence>
<dbReference type="Gene3D" id="3.60.140.10">
    <property type="entry name" value="CNF1/YfiH-like putative cysteine hydrolases"/>
    <property type="match status" value="1"/>
</dbReference>
<comment type="catalytic activity">
    <reaction evidence="10">
        <text>adenosine + H2O + H(+) = inosine + NH4(+)</text>
        <dbReference type="Rhea" id="RHEA:24408"/>
        <dbReference type="ChEBI" id="CHEBI:15377"/>
        <dbReference type="ChEBI" id="CHEBI:15378"/>
        <dbReference type="ChEBI" id="CHEBI:16335"/>
        <dbReference type="ChEBI" id="CHEBI:17596"/>
        <dbReference type="ChEBI" id="CHEBI:28938"/>
        <dbReference type="EC" id="3.5.4.4"/>
    </reaction>
    <physiologicalReaction direction="left-to-right" evidence="10">
        <dbReference type="Rhea" id="RHEA:24409"/>
    </physiologicalReaction>
</comment>
<keyword evidence="9" id="KW-0862">Zinc</keyword>
<dbReference type="SUPFAM" id="SSF64438">
    <property type="entry name" value="CNF1/YfiH-like putative cysteine hydrolases"/>
    <property type="match status" value="1"/>
</dbReference>
<dbReference type="CDD" id="cd16833">
    <property type="entry name" value="YfiH"/>
    <property type="match status" value="1"/>
</dbReference>
<dbReference type="PANTHER" id="PTHR30616">
    <property type="entry name" value="UNCHARACTERIZED PROTEIN YFIH"/>
    <property type="match status" value="1"/>
</dbReference>
<dbReference type="EMBL" id="BAABCK010000013">
    <property type="protein sequence ID" value="GAA3718455.1"/>
    <property type="molecule type" value="Genomic_DNA"/>
</dbReference>
<keyword evidence="8" id="KW-0378">Hydrolase</keyword>
<comment type="cofactor">
    <cofactor evidence="3">
        <name>Cu(2+)</name>
        <dbReference type="ChEBI" id="CHEBI:29036"/>
    </cofactor>
</comment>
<evidence type="ECO:0000256" key="3">
    <source>
        <dbReference type="ARBA" id="ARBA00001973"/>
    </source>
</evidence>
<evidence type="ECO:0000256" key="7">
    <source>
        <dbReference type="ARBA" id="ARBA00022723"/>
    </source>
</evidence>
<dbReference type="InterPro" id="IPR011324">
    <property type="entry name" value="Cytotoxic_necrot_fac-like_cat"/>
</dbReference>